<dbReference type="InterPro" id="IPR048052">
    <property type="entry name" value="FM1-like"/>
</dbReference>
<accession>R2Q9D3</accession>
<gene>
    <name evidence="10" type="ORF">UAU_02684</name>
</gene>
<dbReference type="OrthoDB" id="2199792at2"/>
<keyword evidence="6" id="KW-0812">Transmembrane</keyword>
<feature type="domain" description="Gram-positive pilin subunit D1 N-terminal" evidence="9">
    <location>
        <begin position="34"/>
        <end position="202"/>
    </location>
</feature>
<name>R2Q9D3_9ENTE</name>
<dbReference type="RefSeq" id="WP_010757671.1">
    <property type="nucleotide sequence ID" value="NZ_ASWD01000001.1"/>
</dbReference>
<evidence type="ECO:0000256" key="4">
    <source>
        <dbReference type="ARBA" id="ARBA00023088"/>
    </source>
</evidence>
<evidence type="ECO:0000259" key="8">
    <source>
        <dbReference type="Pfam" id="PF00746"/>
    </source>
</evidence>
<dbReference type="NCBIfam" id="NF033902">
    <property type="entry name" value="iso_D2_wall_anc"/>
    <property type="match status" value="1"/>
</dbReference>
<keyword evidence="11" id="KW-1185">Reference proteome</keyword>
<keyword evidence="4" id="KW-0572">Peptidoglycan-anchor</keyword>
<feature type="transmembrane region" description="Helical" evidence="6">
    <location>
        <begin position="521"/>
        <end position="542"/>
    </location>
</feature>
<feature type="signal peptide" evidence="7">
    <location>
        <begin position="1"/>
        <end position="27"/>
    </location>
</feature>
<evidence type="ECO:0000256" key="1">
    <source>
        <dbReference type="ARBA" id="ARBA00022512"/>
    </source>
</evidence>
<dbReference type="eggNOG" id="COG4932">
    <property type="taxonomic scope" value="Bacteria"/>
</dbReference>
<dbReference type="HOGENOM" id="CLU_029024_2_1_9"/>
<comment type="caution">
    <text evidence="10">The sequence shown here is derived from an EMBL/GenBank/DDBJ whole genome shotgun (WGS) entry which is preliminary data.</text>
</comment>
<feature type="domain" description="Gram-positive cocci surface proteins LPxTG" evidence="8">
    <location>
        <begin position="510"/>
        <end position="548"/>
    </location>
</feature>
<sequence length="550" mass="59230">MRKKISKLITLLFILATTLGGGLSAFAAPGAKPNKGDLTIHKHWAETPADIGSEGTGETWNPGVNNPPIKGIKFDVYEVKPQGNAPATPPSDKDGWTYSRTGNELTVSKGAESHKYDLTLKASDASDGKTDINGELKYSDLDAGYYYVEEDLSGSDGYEVQGTGNAGKKITSGVKPFIVAVPMTNADGTDWNDDVHVYPKNQGLNPEKKPDKPSVIVGDKVKWSITANLPQDFADYTVFTVTDELDKRLNFVDTPAPGVVVTGIDAVPAVKVTLDYPADYTVTHTPAASPNKEKIVIALTAAGIEKLAKTDGVVKIAIDFETTVNGNINNGDDDENKIENKADIEFENSTQPDGKIETDTSEIHTGEIKIEKTYTGGTSSISQSAQFQLAASETAAKAGQYYRVILDPTDSHIVRIVPYGDPEYGNAKKWVAIPSYAVKGEALGLVGDTFYVQSFEGLQTYTEDAQGVKTYNKYYLVETLAPDKYNLLDGPVEVTFETANTQHVETKEIENKRGFTLPNTGGAGTLLMVVVGIILIGLAILLTTNKRKTA</sequence>
<keyword evidence="2" id="KW-0964">Secreted</keyword>
<keyword evidence="6" id="KW-0472">Membrane</keyword>
<feature type="chain" id="PRO_5004355468" evidence="7">
    <location>
        <begin position="28"/>
        <end position="550"/>
    </location>
</feature>
<dbReference type="InterPro" id="IPR032364">
    <property type="entry name" value="GramPos_pilinD1_N"/>
</dbReference>
<evidence type="ECO:0000313" key="11">
    <source>
        <dbReference type="Proteomes" id="UP000013782"/>
    </source>
</evidence>
<dbReference type="Gene3D" id="2.60.40.740">
    <property type="match status" value="1"/>
</dbReference>
<dbReference type="Gene3D" id="2.60.40.10">
    <property type="entry name" value="Immunoglobulins"/>
    <property type="match status" value="2"/>
</dbReference>
<dbReference type="NCBIfam" id="TIGR01167">
    <property type="entry name" value="LPXTG_anchor"/>
    <property type="match status" value="1"/>
</dbReference>
<dbReference type="Pfam" id="PF00746">
    <property type="entry name" value="Gram_pos_anchor"/>
    <property type="match status" value="1"/>
</dbReference>
<evidence type="ECO:0000256" key="3">
    <source>
        <dbReference type="ARBA" id="ARBA00022729"/>
    </source>
</evidence>
<dbReference type="EMBL" id="AJAQ01000018">
    <property type="protein sequence ID" value="EOH93042.1"/>
    <property type="molecule type" value="Genomic_DNA"/>
</dbReference>
<dbReference type="InterPro" id="IPR019931">
    <property type="entry name" value="LPXTG_anchor"/>
</dbReference>
<reference evidence="10 11" key="1">
    <citation type="submission" date="2013-02" db="EMBL/GenBank/DDBJ databases">
        <title>The Genome Sequence of Enterococcus pallens BAA-351.</title>
        <authorList>
            <consortium name="The Broad Institute Genome Sequencing Platform"/>
            <consortium name="The Broad Institute Genome Sequencing Center for Infectious Disease"/>
            <person name="Earl A.M."/>
            <person name="Gilmore M.S."/>
            <person name="Lebreton F."/>
            <person name="Walker B."/>
            <person name="Young S.K."/>
            <person name="Zeng Q."/>
            <person name="Gargeya S."/>
            <person name="Fitzgerald M."/>
            <person name="Haas B."/>
            <person name="Abouelleil A."/>
            <person name="Alvarado L."/>
            <person name="Arachchi H.M."/>
            <person name="Berlin A.M."/>
            <person name="Chapman S.B."/>
            <person name="Dewar J."/>
            <person name="Goldberg J."/>
            <person name="Griggs A."/>
            <person name="Gujja S."/>
            <person name="Hansen M."/>
            <person name="Howarth C."/>
            <person name="Imamovic A."/>
            <person name="Larimer J."/>
            <person name="McCowan C."/>
            <person name="Murphy C."/>
            <person name="Neiman D."/>
            <person name="Pearson M."/>
            <person name="Priest M."/>
            <person name="Roberts A."/>
            <person name="Saif S."/>
            <person name="Shea T."/>
            <person name="Sisk P."/>
            <person name="Sykes S."/>
            <person name="Wortman J."/>
            <person name="Nusbaum C."/>
            <person name="Birren B."/>
        </authorList>
    </citation>
    <scope>NUCLEOTIDE SEQUENCE [LARGE SCALE GENOMIC DNA]</scope>
    <source>
        <strain evidence="10 11">ATCC BAA-351</strain>
    </source>
</reference>
<evidence type="ECO:0000256" key="6">
    <source>
        <dbReference type="SAM" id="Phobius"/>
    </source>
</evidence>
<dbReference type="Proteomes" id="UP000013782">
    <property type="component" value="Unassembled WGS sequence"/>
</dbReference>
<organism evidence="10 11">
    <name type="scientific">Enterococcus pallens ATCC BAA-351</name>
    <dbReference type="NCBI Taxonomy" id="1158607"/>
    <lineage>
        <taxon>Bacteria</taxon>
        <taxon>Bacillati</taxon>
        <taxon>Bacillota</taxon>
        <taxon>Bacilli</taxon>
        <taxon>Lactobacillales</taxon>
        <taxon>Enterococcaceae</taxon>
        <taxon>Enterococcus</taxon>
    </lineage>
</organism>
<evidence type="ECO:0000313" key="10">
    <source>
        <dbReference type="EMBL" id="EOH93042.1"/>
    </source>
</evidence>
<evidence type="ECO:0000256" key="7">
    <source>
        <dbReference type="SAM" id="SignalP"/>
    </source>
</evidence>
<evidence type="ECO:0000259" key="9">
    <source>
        <dbReference type="Pfam" id="PF16555"/>
    </source>
</evidence>
<keyword evidence="1" id="KW-0134">Cell wall</keyword>
<dbReference type="Pfam" id="PF16555">
    <property type="entry name" value="GramPos_pilinD1"/>
    <property type="match status" value="1"/>
</dbReference>
<dbReference type="InterPro" id="IPR026466">
    <property type="entry name" value="Fim_isopep_form_D2_dom"/>
</dbReference>
<feature type="region of interest" description="Disordered" evidence="5">
    <location>
        <begin position="80"/>
        <end position="101"/>
    </location>
</feature>
<dbReference type="AlphaFoldDB" id="R2Q9D3"/>
<protein>
    <submittedName>
        <fullName evidence="10">Fimbrial isopeptide formation D2 domain-containing protein</fullName>
    </submittedName>
</protein>
<keyword evidence="3 7" id="KW-0732">Signal</keyword>
<keyword evidence="6" id="KW-1133">Transmembrane helix</keyword>
<evidence type="ECO:0000256" key="2">
    <source>
        <dbReference type="ARBA" id="ARBA00022525"/>
    </source>
</evidence>
<dbReference type="STRING" id="160454.RV10_GL003878"/>
<evidence type="ECO:0000256" key="5">
    <source>
        <dbReference type="SAM" id="MobiDB-lite"/>
    </source>
</evidence>
<dbReference type="NCBIfam" id="TIGR04226">
    <property type="entry name" value="RrgB_K2N_iso_D2"/>
    <property type="match status" value="1"/>
</dbReference>
<proteinExistence type="predicted"/>
<dbReference type="PATRIC" id="fig|1158607.3.peg.2671"/>
<dbReference type="InterPro" id="IPR013783">
    <property type="entry name" value="Ig-like_fold"/>
</dbReference>